<dbReference type="Gene3D" id="3.10.580.10">
    <property type="entry name" value="CBS-domain"/>
    <property type="match status" value="2"/>
</dbReference>
<dbReference type="Gene3D" id="3.40.1390.20">
    <property type="entry name" value="HprK N-terminal domain-like"/>
    <property type="match status" value="1"/>
</dbReference>
<dbReference type="SUPFAM" id="SSF54631">
    <property type="entry name" value="CBS-domain pair"/>
    <property type="match status" value="1"/>
</dbReference>
<dbReference type="SUPFAM" id="SSF46785">
    <property type="entry name" value="Winged helix' DNA-binding domain"/>
    <property type="match status" value="1"/>
</dbReference>
<organism evidence="7 8">
    <name type="scientific">Bacillus kandeliae</name>
    <dbReference type="NCBI Taxonomy" id="3129297"/>
    <lineage>
        <taxon>Bacteria</taxon>
        <taxon>Bacillati</taxon>
        <taxon>Bacillota</taxon>
        <taxon>Bacilli</taxon>
        <taxon>Bacillales</taxon>
        <taxon>Bacillaceae</taxon>
        <taxon>Bacillus</taxon>
    </lineage>
</organism>
<dbReference type="Pfam" id="PF03061">
    <property type="entry name" value="4HBT"/>
    <property type="match status" value="1"/>
</dbReference>
<dbReference type="InterPro" id="IPR028979">
    <property type="entry name" value="Ser_kin/Pase_Hpr-like_N_sf"/>
</dbReference>
<dbReference type="SMART" id="SM00116">
    <property type="entry name" value="CBS"/>
    <property type="match status" value="2"/>
</dbReference>
<evidence type="ECO:0000259" key="6">
    <source>
        <dbReference type="PROSITE" id="PS51371"/>
    </source>
</evidence>
<dbReference type="PANTHER" id="PTHR43080:SF2">
    <property type="entry name" value="CBS DOMAIN-CONTAINING PROTEIN"/>
    <property type="match status" value="1"/>
</dbReference>
<dbReference type="InterPro" id="IPR006683">
    <property type="entry name" value="Thioestr_dom"/>
</dbReference>
<evidence type="ECO:0000313" key="8">
    <source>
        <dbReference type="Proteomes" id="UP001387364"/>
    </source>
</evidence>
<feature type="domain" description="CBS" evidence="6">
    <location>
        <begin position="256"/>
        <end position="314"/>
    </location>
</feature>
<dbReference type="InterPro" id="IPR029069">
    <property type="entry name" value="HotDog_dom_sf"/>
</dbReference>
<name>A0ABZ2N4I6_9BACI</name>
<dbReference type="CDD" id="cd03440">
    <property type="entry name" value="hot_dog"/>
    <property type="match status" value="1"/>
</dbReference>
<dbReference type="Proteomes" id="UP001387364">
    <property type="component" value="Chromosome"/>
</dbReference>
<dbReference type="InterPro" id="IPR051257">
    <property type="entry name" value="Diverse_CBS-Domain"/>
</dbReference>
<dbReference type="InterPro" id="IPR046342">
    <property type="entry name" value="CBS_dom_sf"/>
</dbReference>
<sequence>MITKHEQILHYIEELPIGEKISVRQIAKALSVSEGTAYRAIKDAETKGLVSAIERVGTIRIEQKKKENIEKLTFAEVVKIIDGQVLGGRAGLHKTLNKFVIGAMKLEAMMRYTGPGNLLIVGNRTQAHEHALQAGAAVLITGGFDTEEEVKKLADELELPVISTSYDTFTVATMINRAIYDQLIKKEIVLVGDIFTAFDQTAALSANDTVNDWLEKNRQTLHSRFPVIDDQLKVQGMVTAKDIMGHEKEWPIEKVMTKNPITVSVKTSVASASHIMIWEGIELLPVVDDHNRIQGIISRQDVLKALQMTQRQPQMGETLNDTITNQIDLSGKGESVYTFEVTPQMTNQIGTISYGVFTTLVTEAANQAMRAQKKGDLVIENITIYFIKPVQMESILEIHPKVLEVGRKFGKVDVEVFNSGILVGKALMMCQVIERN</sequence>
<dbReference type="CDD" id="cd04596">
    <property type="entry name" value="CBS_pair_DRTGG_assoc"/>
    <property type="match status" value="1"/>
</dbReference>
<accession>A0ABZ2N4I6</accession>
<keyword evidence="4" id="KW-0804">Transcription</keyword>
<dbReference type="InterPro" id="IPR036390">
    <property type="entry name" value="WH_DNA-bd_sf"/>
</dbReference>
<dbReference type="InterPro" id="IPR036388">
    <property type="entry name" value="WH-like_DNA-bd_sf"/>
</dbReference>
<dbReference type="Pfam" id="PF00571">
    <property type="entry name" value="CBS"/>
    <property type="match status" value="2"/>
</dbReference>
<evidence type="ECO:0000256" key="4">
    <source>
        <dbReference type="ARBA" id="ARBA00023163"/>
    </source>
</evidence>
<keyword evidence="3" id="KW-0238">DNA-binding</keyword>
<dbReference type="PROSITE" id="PS51371">
    <property type="entry name" value="CBS"/>
    <property type="match status" value="2"/>
</dbReference>
<dbReference type="SUPFAM" id="SSF54637">
    <property type="entry name" value="Thioesterase/thiol ester dehydrase-isomerase"/>
    <property type="match status" value="1"/>
</dbReference>
<feature type="domain" description="CBS" evidence="6">
    <location>
        <begin position="195"/>
        <end position="254"/>
    </location>
</feature>
<dbReference type="EMBL" id="CP147404">
    <property type="protein sequence ID" value="WXB92296.1"/>
    <property type="molecule type" value="Genomic_DNA"/>
</dbReference>
<dbReference type="Pfam" id="PF07085">
    <property type="entry name" value="DRTGG"/>
    <property type="match status" value="1"/>
</dbReference>
<keyword evidence="1" id="KW-0805">Transcription regulation</keyword>
<dbReference type="InterPro" id="IPR000524">
    <property type="entry name" value="Tscrpt_reg_HTH_GntR"/>
</dbReference>
<evidence type="ECO:0000256" key="2">
    <source>
        <dbReference type="ARBA" id="ARBA00023122"/>
    </source>
</evidence>
<reference evidence="7 8" key="1">
    <citation type="submission" date="2024-02" db="EMBL/GenBank/DDBJ databases">
        <title>Seven novel Bacillus-like species.</title>
        <authorList>
            <person name="Liu G."/>
        </authorList>
    </citation>
    <scope>NUCLEOTIDE SEQUENCE [LARGE SCALE GENOMIC DNA]</scope>
    <source>
        <strain evidence="7 8">FJAT-52991</strain>
    </source>
</reference>
<dbReference type="Gene3D" id="1.10.10.10">
    <property type="entry name" value="Winged helix-like DNA-binding domain superfamily/Winged helix DNA-binding domain"/>
    <property type="match status" value="1"/>
</dbReference>
<dbReference type="SUPFAM" id="SSF75138">
    <property type="entry name" value="HprK N-terminal domain-like"/>
    <property type="match status" value="1"/>
</dbReference>
<dbReference type="RefSeq" id="WP_338750647.1">
    <property type="nucleotide sequence ID" value="NZ_CP147404.1"/>
</dbReference>
<dbReference type="InterPro" id="IPR010766">
    <property type="entry name" value="DRTGG"/>
</dbReference>
<protein>
    <submittedName>
        <fullName evidence="7">CBS domain-containing protein</fullName>
    </submittedName>
</protein>
<evidence type="ECO:0000256" key="1">
    <source>
        <dbReference type="ARBA" id="ARBA00023015"/>
    </source>
</evidence>
<dbReference type="PANTHER" id="PTHR43080">
    <property type="entry name" value="CBS DOMAIN-CONTAINING PROTEIN CBSX3, MITOCHONDRIAL"/>
    <property type="match status" value="1"/>
</dbReference>
<keyword evidence="8" id="KW-1185">Reference proteome</keyword>
<evidence type="ECO:0000256" key="5">
    <source>
        <dbReference type="PROSITE-ProRule" id="PRU00703"/>
    </source>
</evidence>
<keyword evidence="2 5" id="KW-0129">CBS domain</keyword>
<gene>
    <name evidence="7" type="ORF">WDJ61_13660</name>
</gene>
<evidence type="ECO:0000256" key="3">
    <source>
        <dbReference type="ARBA" id="ARBA00023125"/>
    </source>
</evidence>
<dbReference type="Gene3D" id="3.10.129.10">
    <property type="entry name" value="Hotdog Thioesterase"/>
    <property type="match status" value="1"/>
</dbReference>
<dbReference type="Pfam" id="PF00392">
    <property type="entry name" value="GntR"/>
    <property type="match status" value="1"/>
</dbReference>
<dbReference type="InterPro" id="IPR000644">
    <property type="entry name" value="CBS_dom"/>
</dbReference>
<evidence type="ECO:0000313" key="7">
    <source>
        <dbReference type="EMBL" id="WXB92296.1"/>
    </source>
</evidence>
<proteinExistence type="predicted"/>